<comment type="caution">
    <text evidence="2">The sequence shown here is derived from an EMBL/GenBank/DDBJ whole genome shotgun (WGS) entry which is preliminary data.</text>
</comment>
<dbReference type="Proteomes" id="UP000226031">
    <property type="component" value="Unassembled WGS sequence"/>
</dbReference>
<sequence length="294" mass="32688">MSRTRGKQVVSTRGIFGQKAAQKDVTAPRDGGHYNMRKRQLSPPLQSKVSKASKRPISTHFGRRNLKVADSSMGISSGTPVSDGERLLHDFVDSINTTHHQIEGEVSESLAEAEKALEKRLAQTVVKHDEKLHLSQATRAAIFSPLEPESQGKEASLARNKEKTHLTDIRNILNAREKALNSHWKAWTRTQQKIACLAVEILGPDSATIPPATKEAMGSGTFKKRFASATDAFDKQESTELNMLEDAQKSRDDITCLVREARKQVSAQAKKSRDGKRKQREEICQLARKMIANI</sequence>
<proteinExistence type="predicted"/>
<dbReference type="EMBL" id="PDND01000097">
    <property type="protein sequence ID" value="PGH32317.1"/>
    <property type="molecule type" value="Genomic_DNA"/>
</dbReference>
<feature type="region of interest" description="Disordered" evidence="1">
    <location>
        <begin position="1"/>
        <end position="56"/>
    </location>
</feature>
<gene>
    <name evidence="2" type="ORF">GX50_04912</name>
</gene>
<keyword evidence="3" id="KW-1185">Reference proteome</keyword>
<evidence type="ECO:0000256" key="1">
    <source>
        <dbReference type="SAM" id="MobiDB-lite"/>
    </source>
</evidence>
<protein>
    <submittedName>
        <fullName evidence="2">Uncharacterized protein</fullName>
    </submittedName>
</protein>
<dbReference type="AlphaFoldDB" id="A0A2B7ZHN4"/>
<evidence type="ECO:0000313" key="3">
    <source>
        <dbReference type="Proteomes" id="UP000226031"/>
    </source>
</evidence>
<organism evidence="2 3">
    <name type="scientific">[Emmonsia] crescens</name>
    <dbReference type="NCBI Taxonomy" id="73230"/>
    <lineage>
        <taxon>Eukaryota</taxon>
        <taxon>Fungi</taxon>
        <taxon>Dikarya</taxon>
        <taxon>Ascomycota</taxon>
        <taxon>Pezizomycotina</taxon>
        <taxon>Eurotiomycetes</taxon>
        <taxon>Eurotiomycetidae</taxon>
        <taxon>Onygenales</taxon>
        <taxon>Ajellomycetaceae</taxon>
        <taxon>Emergomyces</taxon>
    </lineage>
</organism>
<reference evidence="2 3" key="1">
    <citation type="submission" date="2017-10" db="EMBL/GenBank/DDBJ databases">
        <title>Comparative genomics in systemic dimorphic fungi from Ajellomycetaceae.</title>
        <authorList>
            <person name="Munoz J.F."/>
            <person name="Mcewen J.G."/>
            <person name="Clay O.K."/>
            <person name="Cuomo C.A."/>
        </authorList>
    </citation>
    <scope>NUCLEOTIDE SEQUENCE [LARGE SCALE GENOMIC DNA]</scope>
    <source>
        <strain evidence="2 3">UAMH4076</strain>
    </source>
</reference>
<accession>A0A2B7ZHN4</accession>
<name>A0A2B7ZHN4_9EURO</name>
<evidence type="ECO:0000313" key="2">
    <source>
        <dbReference type="EMBL" id="PGH32317.1"/>
    </source>
</evidence>
<dbReference type="VEuPathDB" id="FungiDB:EMCG_04979"/>